<evidence type="ECO:0000313" key="3">
    <source>
        <dbReference type="Proteomes" id="UP001500622"/>
    </source>
</evidence>
<comment type="caution">
    <text evidence="2">The sequence shown here is derived from an EMBL/GenBank/DDBJ whole genome shotgun (WGS) entry which is preliminary data.</text>
</comment>
<feature type="transmembrane region" description="Helical" evidence="1">
    <location>
        <begin position="93"/>
        <end position="112"/>
    </location>
</feature>
<keyword evidence="1" id="KW-0472">Membrane</keyword>
<evidence type="ECO:0000313" key="2">
    <source>
        <dbReference type="EMBL" id="GAA4432005.1"/>
    </source>
</evidence>
<protein>
    <submittedName>
        <fullName evidence="2">Uncharacterized protein</fullName>
    </submittedName>
</protein>
<feature type="transmembrane region" description="Helical" evidence="1">
    <location>
        <begin position="36"/>
        <end position="53"/>
    </location>
</feature>
<evidence type="ECO:0000256" key="1">
    <source>
        <dbReference type="SAM" id="Phobius"/>
    </source>
</evidence>
<reference evidence="3" key="1">
    <citation type="journal article" date="2019" name="Int. J. Syst. Evol. Microbiol.">
        <title>The Global Catalogue of Microorganisms (GCM) 10K type strain sequencing project: providing services to taxonomists for standard genome sequencing and annotation.</title>
        <authorList>
            <consortium name="The Broad Institute Genomics Platform"/>
            <consortium name="The Broad Institute Genome Sequencing Center for Infectious Disease"/>
            <person name="Wu L."/>
            <person name="Ma J."/>
        </authorList>
    </citation>
    <scope>NUCLEOTIDE SEQUENCE [LARGE SCALE GENOMIC DNA]</scope>
    <source>
        <strain evidence="3">JCM 17810</strain>
    </source>
</reference>
<keyword evidence="1" id="KW-1133">Transmembrane helix</keyword>
<sequence length="135" mass="14296">MTIRVLTALAVLVSAAVHLYLWFSFASGDDVLGPGFMLNAVGGVVIALLLLAWRHWLPPLLAIGFGLATLTAFVLATQGMLFDVTASWGGWEVWTAAAAEVVAIVGGVLILARRGRSGSGAQRQHHATPRRAHLD</sequence>
<dbReference type="RefSeq" id="WP_345218317.1">
    <property type="nucleotide sequence ID" value="NZ_BAABGN010000013.1"/>
</dbReference>
<feature type="transmembrane region" description="Helical" evidence="1">
    <location>
        <begin position="60"/>
        <end position="81"/>
    </location>
</feature>
<name>A0ABP8LN75_9MICO</name>
<proteinExistence type="predicted"/>
<keyword evidence="1" id="KW-0812">Transmembrane</keyword>
<gene>
    <name evidence="2" type="ORF">GCM10023169_37230</name>
</gene>
<dbReference type="Proteomes" id="UP001500622">
    <property type="component" value="Unassembled WGS sequence"/>
</dbReference>
<accession>A0ABP8LN75</accession>
<keyword evidence="3" id="KW-1185">Reference proteome</keyword>
<organism evidence="2 3">
    <name type="scientific">Georgenia halophila</name>
    <dbReference type="NCBI Taxonomy" id="620889"/>
    <lineage>
        <taxon>Bacteria</taxon>
        <taxon>Bacillati</taxon>
        <taxon>Actinomycetota</taxon>
        <taxon>Actinomycetes</taxon>
        <taxon>Micrococcales</taxon>
        <taxon>Bogoriellaceae</taxon>
        <taxon>Georgenia</taxon>
    </lineage>
</organism>
<dbReference type="EMBL" id="BAABGN010000013">
    <property type="protein sequence ID" value="GAA4432005.1"/>
    <property type="molecule type" value="Genomic_DNA"/>
</dbReference>